<feature type="repeat" description="PPR" evidence="2">
    <location>
        <begin position="413"/>
        <end position="447"/>
    </location>
</feature>
<dbReference type="KEGG" id="mnt:21407690"/>
<dbReference type="PANTHER" id="PTHR47926">
    <property type="entry name" value="PENTATRICOPEPTIDE REPEAT-CONTAINING PROTEIN"/>
    <property type="match status" value="1"/>
</dbReference>
<dbReference type="GO" id="GO:0003723">
    <property type="term" value="F:RNA binding"/>
    <property type="evidence" value="ECO:0007669"/>
    <property type="project" value="InterPro"/>
</dbReference>
<evidence type="ECO:0000313" key="5">
    <source>
        <dbReference type="Proteomes" id="UP000030645"/>
    </source>
</evidence>
<evidence type="ECO:0000256" key="3">
    <source>
        <dbReference type="SAM" id="MobiDB-lite"/>
    </source>
</evidence>
<dbReference type="FunFam" id="1.25.40.10:FF:000442">
    <property type="entry name" value="Pentatricopeptide repeat-containing protein At3g49710"/>
    <property type="match status" value="1"/>
</dbReference>
<dbReference type="Pfam" id="PF01535">
    <property type="entry name" value="PPR"/>
    <property type="match status" value="5"/>
</dbReference>
<reference evidence="5" key="1">
    <citation type="submission" date="2013-01" db="EMBL/GenBank/DDBJ databases">
        <title>Draft Genome Sequence of a Mulberry Tree, Morus notabilis C.K. Schneid.</title>
        <authorList>
            <person name="He N."/>
            <person name="Zhao S."/>
        </authorList>
    </citation>
    <scope>NUCLEOTIDE SEQUENCE</scope>
</reference>
<keyword evidence="5" id="KW-1185">Reference proteome</keyword>
<dbReference type="InterPro" id="IPR011990">
    <property type="entry name" value="TPR-like_helical_dom_sf"/>
</dbReference>
<evidence type="ECO:0008006" key="6">
    <source>
        <dbReference type="Google" id="ProtNLM"/>
    </source>
</evidence>
<feature type="repeat" description="PPR" evidence="2">
    <location>
        <begin position="148"/>
        <end position="182"/>
    </location>
</feature>
<dbReference type="SUPFAM" id="SSF48452">
    <property type="entry name" value="TPR-like"/>
    <property type="match status" value="1"/>
</dbReference>
<evidence type="ECO:0000256" key="1">
    <source>
        <dbReference type="ARBA" id="ARBA00022737"/>
    </source>
</evidence>
<dbReference type="OrthoDB" id="185373at2759"/>
<dbReference type="InterPro" id="IPR002885">
    <property type="entry name" value="PPR_rpt"/>
</dbReference>
<feature type="compositionally biased region" description="Pro residues" evidence="3">
    <location>
        <begin position="1"/>
        <end position="10"/>
    </location>
</feature>
<feature type="repeat" description="PPR" evidence="2">
    <location>
        <begin position="448"/>
        <end position="482"/>
    </location>
</feature>
<dbReference type="EMBL" id="KE343721">
    <property type="protein sequence ID" value="EXB39277.1"/>
    <property type="molecule type" value="Genomic_DNA"/>
</dbReference>
<dbReference type="FunFam" id="1.25.40.10:FF:000144">
    <property type="entry name" value="Pentatricopeptide repeat-containing protein, mitochondrial"/>
    <property type="match status" value="1"/>
</dbReference>
<accession>W9QSY8</accession>
<proteinExistence type="predicted"/>
<evidence type="ECO:0000256" key="2">
    <source>
        <dbReference type="PROSITE-ProRule" id="PRU00708"/>
    </source>
</evidence>
<feature type="repeat" description="PPR" evidence="2">
    <location>
        <begin position="311"/>
        <end position="345"/>
    </location>
</feature>
<evidence type="ECO:0000313" key="4">
    <source>
        <dbReference type="EMBL" id="EXB39277.1"/>
    </source>
</evidence>
<gene>
    <name evidence="4" type="ORF">L484_024972</name>
</gene>
<feature type="region of interest" description="Disordered" evidence="3">
    <location>
        <begin position="1"/>
        <end position="44"/>
    </location>
</feature>
<protein>
    <recommendedName>
        <fullName evidence="6">Pentatricopeptide repeat-containing protein</fullName>
    </recommendedName>
</protein>
<dbReference type="FunFam" id="1.25.40.10:FF:000366">
    <property type="entry name" value="Pentatricopeptide (PPR) repeat-containing protein"/>
    <property type="match status" value="1"/>
</dbReference>
<name>W9QSY8_9ROSA</name>
<dbReference type="Gene3D" id="1.25.40.10">
    <property type="entry name" value="Tetratricopeptide repeat domain"/>
    <property type="match status" value="4"/>
</dbReference>
<keyword evidence="1" id="KW-0677">Repeat</keyword>
<dbReference type="PANTHER" id="PTHR47926:SF465">
    <property type="entry name" value="PENTATRICOPEPTIDE REPEAT (PPR-LIKE) SUPERFAMILY PROTEIN"/>
    <property type="match status" value="1"/>
</dbReference>
<dbReference type="eggNOG" id="KOG4197">
    <property type="taxonomic scope" value="Eukaryota"/>
</dbReference>
<dbReference type="GO" id="GO:0009451">
    <property type="term" value="P:RNA modification"/>
    <property type="evidence" value="ECO:0007669"/>
    <property type="project" value="InterPro"/>
</dbReference>
<dbReference type="InterPro" id="IPR046848">
    <property type="entry name" value="E_motif"/>
</dbReference>
<dbReference type="Proteomes" id="UP000030645">
    <property type="component" value="Unassembled WGS sequence"/>
</dbReference>
<organism evidence="4 5">
    <name type="scientific">Morus notabilis</name>
    <dbReference type="NCBI Taxonomy" id="981085"/>
    <lineage>
        <taxon>Eukaryota</taxon>
        <taxon>Viridiplantae</taxon>
        <taxon>Streptophyta</taxon>
        <taxon>Embryophyta</taxon>
        <taxon>Tracheophyta</taxon>
        <taxon>Spermatophyta</taxon>
        <taxon>Magnoliopsida</taxon>
        <taxon>eudicotyledons</taxon>
        <taxon>Gunneridae</taxon>
        <taxon>Pentapetalae</taxon>
        <taxon>rosids</taxon>
        <taxon>fabids</taxon>
        <taxon>Rosales</taxon>
        <taxon>Moraceae</taxon>
        <taxon>Moreae</taxon>
        <taxon>Morus</taxon>
    </lineage>
</organism>
<dbReference type="Pfam" id="PF13041">
    <property type="entry name" value="PPR_2"/>
    <property type="match status" value="2"/>
</dbReference>
<sequence length="637" mass="72062">MPSSPSPAPDPITHFRSKHNHNNIINNNNKHRQRNPTTTTTTKNRNLPCLAQSLLHLASQGNLSQAISSLDVLVQKGIRLPTKALALLLQHCGDRRSLREGKWVHLHLKLTGLKRPGVFLANHLIAMYFKCGDDVEARKVFDKMSVRNLYSWNNMLSGYARLRKLEAARRLFDEMPEKDFVSWNTMVVAYAQNGFSDEALGFYRELRRLGIGYNEFSFAGVLTVCVKLKELELTRQVHGQVFVAGFSSNMVLSSSVVDGYAKCGEMGDARRFFDSMTVRDVPAWTTMVSGYAKWGDMRSACGLFDQMPEKNPVSWTALIAGYARNGMGYEALTLFRKMMMFQIRPDQFTFSSCLCACASIASLKHGNQIHGFLIRSNFRPNTIVIGSLIDMYTKCGSLESACRVFNLLSCKHDVILWNTMISALAQHGLGKEAIRMFEDMVRTGLKPDRITFVVLLNACSHSGLVQEGLRIFKSMATDHVIVPDQEHYACLIDLLGRARCFNELMNEIEKMPSKPGYQVWNALLGVCRIQGNLELGSKAAEHLIELNPQSPDAYVFLSSIYAVLGRWELVRKVRQLMNRRHVKKERAVSWIEIDNKVYTFMASDKLHPMKEVIYSVLEELAGQMEVDVSFLNTEVNF</sequence>
<dbReference type="AlphaFoldDB" id="W9QSY8"/>
<dbReference type="Pfam" id="PF20431">
    <property type="entry name" value="E_motif"/>
    <property type="match status" value="1"/>
</dbReference>
<dbReference type="FunFam" id="1.25.40.10:FF:000709">
    <property type="entry name" value="Pentatricopeptide repeat-containing protein At2g21090"/>
    <property type="match status" value="1"/>
</dbReference>
<dbReference type="InterPro" id="IPR046960">
    <property type="entry name" value="PPR_At4g14850-like_plant"/>
</dbReference>
<feature type="repeat" description="PPR" evidence="2">
    <location>
        <begin position="280"/>
        <end position="310"/>
    </location>
</feature>
<dbReference type="NCBIfam" id="TIGR00756">
    <property type="entry name" value="PPR"/>
    <property type="match status" value="6"/>
</dbReference>
<dbReference type="PROSITE" id="PS51375">
    <property type="entry name" value="PPR"/>
    <property type="match status" value="5"/>
</dbReference>